<sequence>MAIFAQCPQCRKKQATKNRVCSCGADLVKLKRSAKVRYWINYRLPNGKQRTEAVRGEGINPYSIESAREMLSKRVVQKKENRVFDMIPEATMTFQELTDWYLDLESVKRLSAPERISIALANFNKVFGNNLVASIKLLDLEKYQAMRSKEGISPATIDLELIMTKTMVTKAFDNDMLDGRCLKAFRRAKKTLKTGSNARKKTISLEEYLNLLDGARRYMAQLIEVGFNTGMRKGEMLSLRWSYIDREKRVIRLPAEITKEKREKTVPINTHVAKVLDSLPRSLTHDFVFTTRGRPLLQKTTIQYGFKTACKKAGIPYGRNTHDGTTFHDLRRTFKTNMLKAGIDKAYRDLILGHSSGDMDTHYLAPTDETLVEMIDRFTKWLDQEMKKVVGGQHLVNICGDISQ</sequence>
<dbReference type="InterPro" id="IPR002104">
    <property type="entry name" value="Integrase_catalytic"/>
</dbReference>
<accession>A0A8J6MYN4</accession>
<comment type="caution">
    <text evidence="5">The sequence shown here is derived from an EMBL/GenBank/DDBJ whole genome shotgun (WGS) entry which is preliminary data.</text>
</comment>
<dbReference type="Pfam" id="PF00589">
    <property type="entry name" value="Phage_integrase"/>
    <property type="match status" value="1"/>
</dbReference>
<dbReference type="PANTHER" id="PTHR30629">
    <property type="entry name" value="PROPHAGE INTEGRASE"/>
    <property type="match status" value="1"/>
</dbReference>
<keyword evidence="3" id="KW-0233">DNA recombination</keyword>
<dbReference type="Proteomes" id="UP000650524">
    <property type="component" value="Unassembled WGS sequence"/>
</dbReference>
<dbReference type="InterPro" id="IPR011010">
    <property type="entry name" value="DNA_brk_join_enz"/>
</dbReference>
<feature type="domain" description="Tyr recombinase" evidence="4">
    <location>
        <begin position="198"/>
        <end position="376"/>
    </location>
</feature>
<evidence type="ECO:0000259" key="4">
    <source>
        <dbReference type="PROSITE" id="PS51898"/>
    </source>
</evidence>
<dbReference type="GO" id="GO:0006310">
    <property type="term" value="P:DNA recombination"/>
    <property type="evidence" value="ECO:0007669"/>
    <property type="project" value="UniProtKB-KW"/>
</dbReference>
<dbReference type="GO" id="GO:0015074">
    <property type="term" value="P:DNA integration"/>
    <property type="evidence" value="ECO:0007669"/>
    <property type="project" value="UniProtKB-KW"/>
</dbReference>
<gene>
    <name evidence="5" type="ORF">H8E19_07360</name>
</gene>
<reference evidence="5 6" key="1">
    <citation type="submission" date="2020-08" db="EMBL/GenBank/DDBJ databases">
        <title>Bridging the membrane lipid divide: bacteria of the FCB group superphylum have the potential to synthesize archaeal ether lipids.</title>
        <authorList>
            <person name="Villanueva L."/>
            <person name="Von Meijenfeldt F.A.B."/>
            <person name="Westbye A.B."/>
            <person name="Yadav S."/>
            <person name="Hopmans E.C."/>
            <person name="Dutilh B.E."/>
            <person name="Sinninghe Damste J.S."/>
        </authorList>
    </citation>
    <scope>NUCLEOTIDE SEQUENCE [LARGE SCALE GENOMIC DNA]</scope>
    <source>
        <strain evidence="5">NIOZ-UU27</strain>
    </source>
</reference>
<dbReference type="PANTHER" id="PTHR30629:SF2">
    <property type="entry name" value="PROPHAGE INTEGRASE INTS-RELATED"/>
    <property type="match status" value="1"/>
</dbReference>
<dbReference type="AlphaFoldDB" id="A0A8J6MYN4"/>
<dbReference type="InterPro" id="IPR013762">
    <property type="entry name" value="Integrase-like_cat_sf"/>
</dbReference>
<dbReference type="GO" id="GO:0003677">
    <property type="term" value="F:DNA binding"/>
    <property type="evidence" value="ECO:0007669"/>
    <property type="project" value="InterPro"/>
</dbReference>
<dbReference type="PROSITE" id="PS51898">
    <property type="entry name" value="TYR_RECOMBINASE"/>
    <property type="match status" value="1"/>
</dbReference>
<name>A0A8J6MYN4_9DELT</name>
<keyword evidence="2" id="KW-0229">DNA integration</keyword>
<evidence type="ECO:0000256" key="2">
    <source>
        <dbReference type="ARBA" id="ARBA00022908"/>
    </source>
</evidence>
<protein>
    <submittedName>
        <fullName evidence="5">Tyrosine-type recombinase/integrase</fullName>
    </submittedName>
</protein>
<dbReference type="EMBL" id="JACNJD010000198">
    <property type="protein sequence ID" value="MBC8177208.1"/>
    <property type="molecule type" value="Genomic_DNA"/>
</dbReference>
<dbReference type="SUPFAM" id="SSF56349">
    <property type="entry name" value="DNA breaking-rejoining enzymes"/>
    <property type="match status" value="1"/>
</dbReference>
<evidence type="ECO:0000256" key="1">
    <source>
        <dbReference type="ARBA" id="ARBA00008857"/>
    </source>
</evidence>
<evidence type="ECO:0000256" key="3">
    <source>
        <dbReference type="ARBA" id="ARBA00023172"/>
    </source>
</evidence>
<dbReference type="InterPro" id="IPR050808">
    <property type="entry name" value="Phage_Integrase"/>
</dbReference>
<organism evidence="5 6">
    <name type="scientific">Candidatus Desulfacyla euxinica</name>
    <dbReference type="NCBI Taxonomy" id="2841693"/>
    <lineage>
        <taxon>Bacteria</taxon>
        <taxon>Deltaproteobacteria</taxon>
        <taxon>Candidatus Desulfacyla</taxon>
    </lineage>
</organism>
<dbReference type="Gene3D" id="1.10.443.10">
    <property type="entry name" value="Intergrase catalytic core"/>
    <property type="match status" value="1"/>
</dbReference>
<proteinExistence type="inferred from homology"/>
<comment type="similarity">
    <text evidence="1">Belongs to the 'phage' integrase family.</text>
</comment>
<evidence type="ECO:0000313" key="6">
    <source>
        <dbReference type="Proteomes" id="UP000650524"/>
    </source>
</evidence>
<evidence type="ECO:0000313" key="5">
    <source>
        <dbReference type="EMBL" id="MBC8177208.1"/>
    </source>
</evidence>